<dbReference type="EMBL" id="CAJVCH010570029">
    <property type="protein sequence ID" value="CAG7833802.1"/>
    <property type="molecule type" value="Genomic_DNA"/>
</dbReference>
<feature type="transmembrane region" description="Helical" evidence="6">
    <location>
        <begin position="84"/>
        <end position="105"/>
    </location>
</feature>
<feature type="transmembrane region" description="Helical" evidence="6">
    <location>
        <begin position="362"/>
        <end position="383"/>
    </location>
</feature>
<feature type="transmembrane region" description="Helical" evidence="6">
    <location>
        <begin position="152"/>
        <end position="170"/>
    </location>
</feature>
<evidence type="ECO:0000256" key="6">
    <source>
        <dbReference type="SAM" id="Phobius"/>
    </source>
</evidence>
<comment type="caution">
    <text evidence="8">The sequence shown here is derived from an EMBL/GenBank/DDBJ whole genome shotgun (WGS) entry which is preliminary data.</text>
</comment>
<feature type="transmembrane region" description="Helical" evidence="6">
    <location>
        <begin position="216"/>
        <end position="235"/>
    </location>
</feature>
<dbReference type="InterPro" id="IPR050930">
    <property type="entry name" value="MFS_Vesicular_Transporter"/>
</dbReference>
<evidence type="ECO:0000256" key="5">
    <source>
        <dbReference type="ARBA" id="ARBA00023136"/>
    </source>
</evidence>
<dbReference type="InterPro" id="IPR020846">
    <property type="entry name" value="MFS_dom"/>
</dbReference>
<dbReference type="GO" id="GO:0022857">
    <property type="term" value="F:transmembrane transporter activity"/>
    <property type="evidence" value="ECO:0007669"/>
    <property type="project" value="InterPro"/>
</dbReference>
<dbReference type="OrthoDB" id="446368at2759"/>
<evidence type="ECO:0000256" key="2">
    <source>
        <dbReference type="ARBA" id="ARBA00022448"/>
    </source>
</evidence>
<feature type="transmembrane region" description="Helical" evidence="6">
    <location>
        <begin position="241"/>
        <end position="266"/>
    </location>
</feature>
<accession>A0A8J2PZ50</accession>
<feature type="transmembrane region" description="Helical" evidence="6">
    <location>
        <begin position="465"/>
        <end position="487"/>
    </location>
</feature>
<evidence type="ECO:0000256" key="1">
    <source>
        <dbReference type="ARBA" id="ARBA00004141"/>
    </source>
</evidence>
<dbReference type="InterPro" id="IPR011701">
    <property type="entry name" value="MFS"/>
</dbReference>
<dbReference type="Pfam" id="PF07690">
    <property type="entry name" value="MFS_1"/>
    <property type="match status" value="1"/>
</dbReference>
<protein>
    <recommendedName>
        <fullName evidence="7">Major facilitator superfamily (MFS) profile domain-containing protein</fullName>
    </recommendedName>
</protein>
<gene>
    <name evidence="8" type="ORF">AFUS01_LOCUS43382</name>
</gene>
<keyword evidence="3 6" id="KW-0812">Transmembrane</keyword>
<feature type="transmembrane region" description="Helical" evidence="6">
    <location>
        <begin position="389"/>
        <end position="416"/>
    </location>
</feature>
<dbReference type="Proteomes" id="UP000708208">
    <property type="component" value="Unassembled WGS sequence"/>
</dbReference>
<dbReference type="AlphaFoldDB" id="A0A8J2PZ50"/>
<reference evidence="8" key="1">
    <citation type="submission" date="2021-06" db="EMBL/GenBank/DDBJ databases">
        <authorList>
            <person name="Hodson N. C."/>
            <person name="Mongue J. A."/>
            <person name="Jaron S. K."/>
        </authorList>
    </citation>
    <scope>NUCLEOTIDE SEQUENCE</scope>
</reference>
<keyword evidence="2" id="KW-0813">Transport</keyword>
<evidence type="ECO:0000259" key="7">
    <source>
        <dbReference type="PROSITE" id="PS50850"/>
    </source>
</evidence>
<feature type="domain" description="Major facilitator superfamily (MFS) profile" evidence="7">
    <location>
        <begin position="86"/>
        <end position="491"/>
    </location>
</feature>
<evidence type="ECO:0000313" key="8">
    <source>
        <dbReference type="EMBL" id="CAG7833802.1"/>
    </source>
</evidence>
<feature type="transmembrane region" description="Helical" evidence="6">
    <location>
        <begin position="333"/>
        <end position="353"/>
    </location>
</feature>
<organism evidence="8 9">
    <name type="scientific">Allacma fusca</name>
    <dbReference type="NCBI Taxonomy" id="39272"/>
    <lineage>
        <taxon>Eukaryota</taxon>
        <taxon>Metazoa</taxon>
        <taxon>Ecdysozoa</taxon>
        <taxon>Arthropoda</taxon>
        <taxon>Hexapoda</taxon>
        <taxon>Collembola</taxon>
        <taxon>Symphypleona</taxon>
        <taxon>Sminthuridae</taxon>
        <taxon>Allacma</taxon>
    </lineage>
</organism>
<dbReference type="PANTHER" id="PTHR23506">
    <property type="entry name" value="GH10249P"/>
    <property type="match status" value="1"/>
</dbReference>
<feature type="transmembrane region" description="Helical" evidence="6">
    <location>
        <begin position="287"/>
        <end position="313"/>
    </location>
</feature>
<proteinExistence type="predicted"/>
<keyword evidence="4 6" id="KW-1133">Transmembrane helix</keyword>
<feature type="transmembrane region" description="Helical" evidence="6">
    <location>
        <begin position="176"/>
        <end position="204"/>
    </location>
</feature>
<keyword evidence="9" id="KW-1185">Reference proteome</keyword>
<comment type="subcellular location">
    <subcellularLocation>
        <location evidence="1">Membrane</location>
        <topology evidence="1">Multi-pass membrane protein</topology>
    </subcellularLocation>
</comment>
<evidence type="ECO:0000256" key="3">
    <source>
        <dbReference type="ARBA" id="ARBA00022692"/>
    </source>
</evidence>
<sequence length="512" mass="54568">MKAGAGISDSVARINHGFESDSEDNTLPGPPYYRIAIDSSVGLKSSDKDMEDPVTVNETVTKAAEPDSDKVEEVFLCGLAKPKFLLIVILCLADFLSLTCSSLHAPFYPRVALGKGASLVAAGFVFGLFQLTVFIACLFYGPLLARVGPKRMAMWGILAMAVSSVAFGFVDQIEGAGPFIAFSFLLRIIQANGNAAFITASFAVIAHEFPESVAKAISFMETASGMGLIVGPAVGGCLYELGGFVLPFVVTGILLVGAGVLTHFWVPSIVLPAEEDVKKEEKPRGMISLLMIPTVALAGFSILAGSSGIGYLLPTLEPHVHKNFEELSASFTGIIFIIDGAVYALFSPVWGYLCDNYGNPRIISLIGSVFIFMGFAVIGPIPFFPWNPILWVTCVGCAIFGLGLGATFVSAFVQALNDAKSHGFPDDVGTYGLVSGLWFSMMSLGCFVGSSAGGTLSEYLGFQHGSYFILFLQAFVAIWTIIFIVVYRNRKVNVDIESSPQQYIQTGEAAVA</sequence>
<feature type="transmembrane region" description="Helical" evidence="6">
    <location>
        <begin position="428"/>
        <end position="453"/>
    </location>
</feature>
<dbReference type="PROSITE" id="PS50850">
    <property type="entry name" value="MFS"/>
    <property type="match status" value="1"/>
</dbReference>
<feature type="transmembrane region" description="Helical" evidence="6">
    <location>
        <begin position="117"/>
        <end position="140"/>
    </location>
</feature>
<dbReference type="GO" id="GO:0016020">
    <property type="term" value="C:membrane"/>
    <property type="evidence" value="ECO:0007669"/>
    <property type="project" value="UniProtKB-SubCell"/>
</dbReference>
<evidence type="ECO:0000313" key="9">
    <source>
        <dbReference type="Proteomes" id="UP000708208"/>
    </source>
</evidence>
<evidence type="ECO:0000256" key="4">
    <source>
        <dbReference type="ARBA" id="ARBA00022989"/>
    </source>
</evidence>
<dbReference type="PANTHER" id="PTHR23506:SF26">
    <property type="entry name" value="MFS-TYPE TRANSPORTER SLC18B1"/>
    <property type="match status" value="1"/>
</dbReference>
<keyword evidence="5 6" id="KW-0472">Membrane</keyword>
<name>A0A8J2PZ50_9HEXA</name>